<feature type="domain" description="Mug135-like C-terminal" evidence="3">
    <location>
        <begin position="78"/>
        <end position="162"/>
    </location>
</feature>
<feature type="compositionally biased region" description="Pro residues" evidence="2">
    <location>
        <begin position="12"/>
        <end position="32"/>
    </location>
</feature>
<dbReference type="OrthoDB" id="3230244at2759"/>
<dbReference type="AlphaFoldDB" id="A0A8H5H2U7"/>
<dbReference type="InterPro" id="IPR013902">
    <property type="entry name" value="Mug135-like_C"/>
</dbReference>
<dbReference type="EMBL" id="JAACJP010000032">
    <property type="protein sequence ID" value="KAF5375662.1"/>
    <property type="molecule type" value="Genomic_DNA"/>
</dbReference>
<gene>
    <name evidence="4" type="ORF">D9615_009378</name>
</gene>
<evidence type="ECO:0000256" key="2">
    <source>
        <dbReference type="SAM" id="MobiDB-lite"/>
    </source>
</evidence>
<protein>
    <recommendedName>
        <fullName evidence="3">Mug135-like C-terminal domain-containing protein</fullName>
    </recommendedName>
</protein>
<evidence type="ECO:0000313" key="5">
    <source>
        <dbReference type="Proteomes" id="UP000565441"/>
    </source>
</evidence>
<name>A0A8H5H2U7_9AGAR</name>
<evidence type="ECO:0000259" key="3">
    <source>
        <dbReference type="Pfam" id="PF08593"/>
    </source>
</evidence>
<proteinExistence type="inferred from homology"/>
<reference evidence="4 5" key="1">
    <citation type="journal article" date="2020" name="ISME J.">
        <title>Uncovering the hidden diversity of litter-decomposition mechanisms in mushroom-forming fungi.</title>
        <authorList>
            <person name="Floudas D."/>
            <person name="Bentzer J."/>
            <person name="Ahren D."/>
            <person name="Johansson T."/>
            <person name="Persson P."/>
            <person name="Tunlid A."/>
        </authorList>
    </citation>
    <scope>NUCLEOTIDE SEQUENCE [LARGE SCALE GENOMIC DNA]</scope>
    <source>
        <strain evidence="4 5">CBS 661.87</strain>
    </source>
</reference>
<feature type="region of interest" description="Disordered" evidence="2">
    <location>
        <begin position="1"/>
        <end position="32"/>
    </location>
</feature>
<dbReference type="Pfam" id="PF08593">
    <property type="entry name" value="Mug135_C"/>
    <property type="match status" value="1"/>
</dbReference>
<keyword evidence="5" id="KW-1185">Reference proteome</keyword>
<organism evidence="4 5">
    <name type="scientific">Tricholomella constricta</name>
    <dbReference type="NCBI Taxonomy" id="117010"/>
    <lineage>
        <taxon>Eukaryota</taxon>
        <taxon>Fungi</taxon>
        <taxon>Dikarya</taxon>
        <taxon>Basidiomycota</taxon>
        <taxon>Agaricomycotina</taxon>
        <taxon>Agaricomycetes</taxon>
        <taxon>Agaricomycetidae</taxon>
        <taxon>Agaricales</taxon>
        <taxon>Tricholomatineae</taxon>
        <taxon>Lyophyllaceae</taxon>
        <taxon>Tricholomella</taxon>
    </lineage>
</organism>
<comment type="similarity">
    <text evidence="1">Belongs to the UPF0612 family.</text>
</comment>
<comment type="caution">
    <text evidence="4">The sequence shown here is derived from an EMBL/GenBank/DDBJ whole genome shotgun (WGS) entry which is preliminary data.</text>
</comment>
<dbReference type="Proteomes" id="UP000565441">
    <property type="component" value="Unassembled WGS sequence"/>
</dbReference>
<sequence>MTSHSSNIMAAPPSPPPVAHPAPNDPNAPLPIVPAAAGPPAVAPPWFQDAIEHFRVEFRNEMRAMIRAEVFPKLHRLMNQRVEDGTIIPYVYLPFTNGDDPTQPPHNLPPLDNVNAIENLNEQDLAAYLTGYGINPLPASPNPHMYTTNLLQKDTLKGLIGATRF</sequence>
<evidence type="ECO:0000256" key="1">
    <source>
        <dbReference type="ARBA" id="ARBA00005788"/>
    </source>
</evidence>
<accession>A0A8H5H2U7</accession>
<evidence type="ECO:0000313" key="4">
    <source>
        <dbReference type="EMBL" id="KAF5375662.1"/>
    </source>
</evidence>